<dbReference type="Proteomes" id="UP000004510">
    <property type="component" value="Unassembled WGS sequence"/>
</dbReference>
<dbReference type="RefSeq" id="WP_006218609.1">
    <property type="nucleotide sequence ID" value="NZ_GG770409.1"/>
</dbReference>
<evidence type="ECO:0000313" key="2">
    <source>
        <dbReference type="Proteomes" id="UP000004510"/>
    </source>
</evidence>
<dbReference type="HOGENOM" id="CLU_2550531_0_0_4"/>
<proteinExistence type="predicted"/>
<name>D4XAQ5_9BURK</name>
<organism evidence="1 2">
    <name type="scientific">Achromobacter piechaudii ATCC 43553</name>
    <dbReference type="NCBI Taxonomy" id="742159"/>
    <lineage>
        <taxon>Bacteria</taxon>
        <taxon>Pseudomonadati</taxon>
        <taxon>Pseudomonadota</taxon>
        <taxon>Betaproteobacteria</taxon>
        <taxon>Burkholderiales</taxon>
        <taxon>Alcaligenaceae</taxon>
        <taxon>Achromobacter</taxon>
    </lineage>
</organism>
<sequence length="82" mass="9291">MHTPTDDEMDRARVQIESLEQRHNAMEMDTPAWKQTIWAQAGIEGWLTVAQRDGCVLTSLETELKRAQHLMGVPAFGYPAHS</sequence>
<protein>
    <submittedName>
        <fullName evidence="1">Uncharacterized protein</fullName>
    </submittedName>
</protein>
<dbReference type="EMBL" id="ADMS01000056">
    <property type="protein sequence ID" value="EFF76067.1"/>
    <property type="molecule type" value="Genomic_DNA"/>
</dbReference>
<dbReference type="AlphaFoldDB" id="D4XAQ5"/>
<accession>D4XAQ5</accession>
<gene>
    <name evidence="1" type="ORF">HMPREF0004_2552</name>
</gene>
<reference evidence="2" key="1">
    <citation type="submission" date="2010-03" db="EMBL/GenBank/DDBJ databases">
        <title>Complete sequence of Mobiluncus curtisii ATCC 43063.</title>
        <authorList>
            <person name="Muzny D."/>
            <person name="Qin X."/>
            <person name="Deng J."/>
            <person name="Jiang H."/>
            <person name="Liu Y."/>
            <person name="Qu J."/>
            <person name="Song X.-Z."/>
            <person name="Zhang L."/>
            <person name="Thornton R."/>
            <person name="Coyle M."/>
            <person name="Francisco L."/>
            <person name="Jackson L."/>
            <person name="Javaid M."/>
            <person name="Korchina V."/>
            <person name="Kovar C."/>
            <person name="Mata R."/>
            <person name="Mathew T."/>
            <person name="Ngo R."/>
            <person name="Nguyen L."/>
            <person name="Nguyen N."/>
            <person name="Okwuonu G."/>
            <person name="Ongeri F."/>
            <person name="Pham C."/>
            <person name="Simmons D."/>
            <person name="Wilczek-Boney K."/>
            <person name="Hale W."/>
            <person name="Jakkamsetti A."/>
            <person name="Pham P."/>
            <person name="Ruth R."/>
            <person name="San Lucas F."/>
            <person name="Warren J."/>
            <person name="Zhang J."/>
            <person name="Zhao Z."/>
            <person name="Zhou C."/>
            <person name="Zhu D."/>
            <person name="Lee S."/>
            <person name="Bess C."/>
            <person name="Blankenburg K."/>
            <person name="Forbes L."/>
            <person name="Fu Q."/>
            <person name="Gubbala S."/>
            <person name="Hirani K."/>
            <person name="Jayaseelan J.C."/>
            <person name="Lara F."/>
            <person name="Munidasa M."/>
            <person name="Palculict T."/>
            <person name="Patil S."/>
            <person name="Pu L.-L."/>
            <person name="Saada N."/>
            <person name="Tang L."/>
            <person name="Weissenberger G."/>
            <person name="Zhu Y."/>
            <person name="Hemphill L."/>
            <person name="Shang Y."/>
            <person name="Youmans B."/>
            <person name="Ayvaz T."/>
            <person name="Ross M."/>
            <person name="Santibanez J."/>
            <person name="Aqrawi P."/>
            <person name="Gross S."/>
            <person name="Joshi V."/>
            <person name="Fowler G."/>
            <person name="Nazareth L."/>
            <person name="Reid J."/>
            <person name="Worley K."/>
            <person name="Petrosino J."/>
            <person name="Highlander S."/>
            <person name="Gibbs R."/>
            <person name="Gibbs R."/>
        </authorList>
    </citation>
    <scope>NUCLEOTIDE SEQUENCE [LARGE SCALE GENOMIC DNA]</scope>
    <source>
        <strain evidence="2">ATCC 43553</strain>
    </source>
</reference>
<dbReference type="OrthoDB" id="8668369at2"/>
<comment type="caution">
    <text evidence="1">The sequence shown here is derived from an EMBL/GenBank/DDBJ whole genome shotgun (WGS) entry which is preliminary data.</text>
</comment>
<evidence type="ECO:0000313" key="1">
    <source>
        <dbReference type="EMBL" id="EFF76067.1"/>
    </source>
</evidence>